<feature type="binding site" evidence="10">
    <location>
        <position position="167"/>
    </location>
    <ligand>
        <name>substrate</name>
    </ligand>
</feature>
<feature type="binding site" evidence="10">
    <location>
        <position position="170"/>
    </location>
    <ligand>
        <name>substrate</name>
    </ligand>
</feature>
<keyword evidence="2 10" id="KW-0444">Lipid biosynthesis</keyword>
<feature type="binding site" evidence="10">
    <location>
        <position position="125"/>
    </location>
    <ligand>
        <name>substrate</name>
    </ligand>
</feature>
<evidence type="ECO:0000256" key="3">
    <source>
        <dbReference type="ARBA" id="ARBA00022519"/>
    </source>
</evidence>
<dbReference type="PANTHER" id="PTHR34990:SF1">
    <property type="entry name" value="UDP-2,3-DIACYLGLUCOSAMINE HYDROLASE"/>
    <property type="match status" value="1"/>
</dbReference>
<evidence type="ECO:0000256" key="8">
    <source>
        <dbReference type="ARBA" id="ARBA00023136"/>
    </source>
</evidence>
<dbReference type="Pfam" id="PF00149">
    <property type="entry name" value="Metallophos"/>
    <property type="match status" value="1"/>
</dbReference>
<feature type="binding site" evidence="10">
    <location>
        <position position="117"/>
    </location>
    <ligand>
        <name>Mn(2+)</name>
        <dbReference type="ChEBI" id="CHEBI:29035"/>
        <label>2</label>
    </ligand>
</feature>
<dbReference type="EC" id="3.6.1.54" evidence="10"/>
<dbReference type="InterPro" id="IPR010138">
    <property type="entry name" value="UDP-diacylglucosamine_Hdrlase"/>
</dbReference>
<feature type="binding site" evidence="10">
    <location>
        <position position="82"/>
    </location>
    <ligand>
        <name>Mn(2+)</name>
        <dbReference type="ChEBI" id="CHEBI:29035"/>
        <label>2</label>
    </ligand>
</feature>
<evidence type="ECO:0000313" key="12">
    <source>
        <dbReference type="EMBL" id="TDQ44871.1"/>
    </source>
</evidence>
<gene>
    <name evidence="10" type="primary">lpxH</name>
    <name evidence="12" type="ORF">DFR43_102219</name>
</gene>
<dbReference type="Proteomes" id="UP000295510">
    <property type="component" value="Unassembled WGS sequence"/>
</dbReference>
<evidence type="ECO:0000256" key="1">
    <source>
        <dbReference type="ARBA" id="ARBA00022475"/>
    </source>
</evidence>
<dbReference type="Gene3D" id="3.60.21.10">
    <property type="match status" value="1"/>
</dbReference>
<feature type="binding site" evidence="10">
    <location>
        <begin position="82"/>
        <end position="83"/>
    </location>
    <ligand>
        <name>substrate</name>
    </ligand>
</feature>
<dbReference type="UniPathway" id="UPA00359">
    <property type="reaction ID" value="UER00480"/>
</dbReference>
<dbReference type="InterPro" id="IPR043461">
    <property type="entry name" value="LpxH-like"/>
</dbReference>
<keyword evidence="3 10" id="KW-0997">Cell inner membrane</keyword>
<feature type="binding site" evidence="10">
    <location>
        <position position="6"/>
    </location>
    <ligand>
        <name>Mn(2+)</name>
        <dbReference type="ChEBI" id="CHEBI:29035"/>
        <label>1</label>
    </ligand>
</feature>
<comment type="cofactor">
    <cofactor evidence="10">
        <name>Mn(2+)</name>
        <dbReference type="ChEBI" id="CHEBI:29035"/>
    </cofactor>
    <text evidence="10">Binds 2 Mn(2+) ions per subunit in a binuclear metal center.</text>
</comment>
<evidence type="ECO:0000256" key="4">
    <source>
        <dbReference type="ARBA" id="ARBA00022556"/>
    </source>
</evidence>
<feature type="binding site" evidence="10">
    <location>
        <position position="203"/>
    </location>
    <ligand>
        <name>Mn(2+)</name>
        <dbReference type="ChEBI" id="CHEBI:29035"/>
        <label>1</label>
    </ligand>
</feature>
<keyword evidence="5 10" id="KW-0479">Metal-binding</keyword>
<dbReference type="AlphaFoldDB" id="A0A4R6UDT0"/>
<reference evidence="12 13" key="1">
    <citation type="submission" date="2019-03" db="EMBL/GenBank/DDBJ databases">
        <title>Genomic Encyclopedia of Type Strains, Phase IV (KMG-IV): sequencing the most valuable type-strain genomes for metagenomic binning, comparative biology and taxonomic classification.</title>
        <authorList>
            <person name="Goeker M."/>
        </authorList>
    </citation>
    <scope>NUCLEOTIDE SEQUENCE [LARGE SCALE GENOMIC DNA]</scope>
    <source>
        <strain evidence="12 13">DSM 19605</strain>
    </source>
</reference>
<comment type="function">
    <text evidence="10">Hydrolyzes the pyrophosphate bond of UDP-2,3-diacylglucosamine to yield 2,3-diacylglucosamine 1-phosphate (lipid X) and UMP by catalyzing the attack of water at the alpha-P atom. Involved in the biosynthesis of lipid A, a phosphorylated glycolipid that anchors the lipopolysaccharide to the outer membrane of the cell.</text>
</comment>
<feature type="binding site" evidence="10">
    <location>
        <position position="8"/>
    </location>
    <ligand>
        <name>Mn(2+)</name>
        <dbReference type="ChEBI" id="CHEBI:29035"/>
        <label>1</label>
    </ligand>
</feature>
<dbReference type="EMBL" id="SNYL01000002">
    <property type="protein sequence ID" value="TDQ44871.1"/>
    <property type="molecule type" value="Genomic_DNA"/>
</dbReference>
<proteinExistence type="inferred from homology"/>
<keyword evidence="4 10" id="KW-0441">Lipid A biosynthesis</keyword>
<evidence type="ECO:0000313" key="13">
    <source>
        <dbReference type="Proteomes" id="UP000295510"/>
    </source>
</evidence>
<evidence type="ECO:0000256" key="10">
    <source>
        <dbReference type="HAMAP-Rule" id="MF_00575"/>
    </source>
</evidence>
<evidence type="ECO:0000256" key="6">
    <source>
        <dbReference type="ARBA" id="ARBA00022801"/>
    </source>
</evidence>
<dbReference type="GO" id="GO:0030145">
    <property type="term" value="F:manganese ion binding"/>
    <property type="evidence" value="ECO:0007669"/>
    <property type="project" value="UniProtKB-UniRule"/>
</dbReference>
<dbReference type="InterPro" id="IPR029052">
    <property type="entry name" value="Metallo-depent_PP-like"/>
</dbReference>
<feature type="binding site" evidence="10">
    <location>
        <position position="201"/>
    </location>
    <ligand>
        <name>Mn(2+)</name>
        <dbReference type="ChEBI" id="CHEBI:29035"/>
        <label>2</label>
    </ligand>
</feature>
<dbReference type="GO" id="GO:0019897">
    <property type="term" value="C:extrinsic component of plasma membrane"/>
    <property type="evidence" value="ECO:0007669"/>
    <property type="project" value="UniProtKB-UniRule"/>
</dbReference>
<feature type="binding site" evidence="10">
    <location>
        <position position="201"/>
    </location>
    <ligand>
        <name>substrate</name>
    </ligand>
</feature>
<keyword evidence="7 10" id="KW-0443">Lipid metabolism</keyword>
<evidence type="ECO:0000256" key="2">
    <source>
        <dbReference type="ARBA" id="ARBA00022516"/>
    </source>
</evidence>
<name>A0A4R6UDT0_9BURK</name>
<dbReference type="GO" id="GO:0008758">
    <property type="term" value="F:UDP-2,3-diacylglucosamine hydrolase activity"/>
    <property type="evidence" value="ECO:0007669"/>
    <property type="project" value="UniProtKB-UniRule"/>
</dbReference>
<dbReference type="SUPFAM" id="SSF56300">
    <property type="entry name" value="Metallo-dependent phosphatases"/>
    <property type="match status" value="1"/>
</dbReference>
<dbReference type="GO" id="GO:0009245">
    <property type="term" value="P:lipid A biosynthetic process"/>
    <property type="evidence" value="ECO:0007669"/>
    <property type="project" value="UniProtKB-UniRule"/>
</dbReference>
<keyword evidence="1 10" id="KW-1003">Cell membrane</keyword>
<dbReference type="GO" id="GO:0005737">
    <property type="term" value="C:cytoplasm"/>
    <property type="evidence" value="ECO:0007669"/>
    <property type="project" value="InterPro"/>
</dbReference>
<accession>A0A4R6UDT0</accession>
<evidence type="ECO:0000259" key="11">
    <source>
        <dbReference type="Pfam" id="PF00149"/>
    </source>
</evidence>
<comment type="subcellular location">
    <subcellularLocation>
        <location evidence="10">Cell inner membrane</location>
        <topology evidence="10">Peripheral membrane protein</topology>
        <orientation evidence="10">Cytoplasmic side</orientation>
    </subcellularLocation>
</comment>
<protein>
    <recommendedName>
        <fullName evidence="10">UDP-2,3-diacylglucosamine hydrolase</fullName>
        <ecNumber evidence="10">3.6.1.54</ecNumber>
    </recommendedName>
    <alternativeName>
        <fullName evidence="10">UDP-2,3-diacylglucosamine diphosphatase</fullName>
    </alternativeName>
</protein>
<dbReference type="InterPro" id="IPR004843">
    <property type="entry name" value="Calcineurin-like_PHP"/>
</dbReference>
<organism evidence="12 13">
    <name type="scientific">Tepidicella xavieri</name>
    <dbReference type="NCBI Taxonomy" id="360241"/>
    <lineage>
        <taxon>Bacteria</taxon>
        <taxon>Pseudomonadati</taxon>
        <taxon>Pseudomonadota</taxon>
        <taxon>Betaproteobacteria</taxon>
        <taxon>Burkholderiales</taxon>
        <taxon>Tepidicella</taxon>
    </lineage>
</organism>
<dbReference type="CDD" id="cd07398">
    <property type="entry name" value="MPP_YbbF-LpxH"/>
    <property type="match status" value="1"/>
</dbReference>
<keyword evidence="6 10" id="KW-0378">Hydrolase</keyword>
<comment type="pathway">
    <text evidence="10">Glycolipid biosynthesis; lipid IV(A) biosynthesis; lipid IV(A) from (3R)-3-hydroxytetradecanoyl-[acyl-carrier-protein] and UDP-N-acetyl-alpha-D-glucosamine: step 4/6.</text>
</comment>
<comment type="similarity">
    <text evidence="10">Belongs to the LpxH family.</text>
</comment>
<evidence type="ECO:0000256" key="7">
    <source>
        <dbReference type="ARBA" id="ARBA00023098"/>
    </source>
</evidence>
<keyword evidence="8 10" id="KW-0472">Membrane</keyword>
<feature type="domain" description="Calcineurin-like phosphoesterase" evidence="11">
    <location>
        <begin position="3"/>
        <end position="205"/>
    </location>
</feature>
<evidence type="ECO:0000256" key="5">
    <source>
        <dbReference type="ARBA" id="ARBA00022723"/>
    </source>
</evidence>
<feature type="binding site" evidence="10">
    <location>
        <position position="37"/>
    </location>
    <ligand>
        <name>Mn(2+)</name>
        <dbReference type="ChEBI" id="CHEBI:29035"/>
        <label>2</label>
    </ligand>
</feature>
<feature type="binding site" evidence="10">
    <location>
        <position position="37"/>
    </location>
    <ligand>
        <name>Mn(2+)</name>
        <dbReference type="ChEBI" id="CHEBI:29035"/>
        <label>1</label>
    </ligand>
</feature>
<sequence length="249" mass="27703">MDVISDLHLQAHDPATAAAWRSYLGRGGFDALIILGDLFEVWVGDDVLDQASDAPEHRFWHACAAALRAASRHAPVYVMRGNRDFLLGAGFAQHAQVTLLDDPCVLAFGPQRWLLTHGDAWCLADTEYQAFRQTVRSPEWQAAFLQRPLAEREAIARQLRDASQARQSMQQAAHLPWADVDDATALHWLETTGAQHLIHGHTHRPAAHNLGRGHWRLVLSDWDASAQPPRAQRLSLDAGGGWHRHAEVA</sequence>
<dbReference type="RefSeq" id="WP_245988804.1">
    <property type="nucleotide sequence ID" value="NZ_SNYL01000002.1"/>
</dbReference>
<keyword evidence="13" id="KW-1185">Reference proteome</keyword>
<comment type="catalytic activity">
    <reaction evidence="10">
        <text>UDP-2-N,3-O-bis[(3R)-3-hydroxytetradecanoyl]-alpha-D-glucosamine + H2O = 2-N,3-O-bis[(3R)-3-hydroxytetradecanoyl]-alpha-D-glucosaminyl 1-phosphate + UMP + 2 H(+)</text>
        <dbReference type="Rhea" id="RHEA:25213"/>
        <dbReference type="ChEBI" id="CHEBI:15377"/>
        <dbReference type="ChEBI" id="CHEBI:15378"/>
        <dbReference type="ChEBI" id="CHEBI:57865"/>
        <dbReference type="ChEBI" id="CHEBI:57957"/>
        <dbReference type="ChEBI" id="CHEBI:78847"/>
        <dbReference type="EC" id="3.6.1.54"/>
    </reaction>
</comment>
<feature type="binding site" evidence="10">
    <location>
        <position position="163"/>
    </location>
    <ligand>
        <name>substrate</name>
    </ligand>
</feature>
<keyword evidence="9 10" id="KW-0464">Manganese</keyword>
<comment type="caution">
    <text evidence="12">The sequence shown here is derived from an EMBL/GenBank/DDBJ whole genome shotgun (WGS) entry which is preliminary data.</text>
</comment>
<evidence type="ECO:0000256" key="9">
    <source>
        <dbReference type="ARBA" id="ARBA00023211"/>
    </source>
</evidence>
<dbReference type="NCBIfam" id="NF003743">
    <property type="entry name" value="PRK05340.1"/>
    <property type="match status" value="1"/>
</dbReference>
<dbReference type="HAMAP" id="MF_00575">
    <property type="entry name" value="LpxH"/>
    <property type="match status" value="1"/>
</dbReference>
<dbReference type="PANTHER" id="PTHR34990">
    <property type="entry name" value="UDP-2,3-DIACYLGLUCOSAMINE HYDROLASE-RELATED"/>
    <property type="match status" value="1"/>
</dbReference>